<dbReference type="AlphaFoldDB" id="A0A290QH41"/>
<dbReference type="RefSeq" id="WP_096056299.1">
    <property type="nucleotide sequence ID" value="NZ_CP023344.1"/>
</dbReference>
<dbReference type="Proteomes" id="UP000217265">
    <property type="component" value="Chromosome"/>
</dbReference>
<dbReference type="EMBL" id="CP023344">
    <property type="protein sequence ID" value="ATC64668.1"/>
    <property type="molecule type" value="Genomic_DNA"/>
</dbReference>
<name>A0A290QH41_9BACT</name>
<dbReference type="KEGG" id="vbh:CMV30_12270"/>
<feature type="region of interest" description="Disordered" evidence="1">
    <location>
        <begin position="1"/>
        <end position="41"/>
    </location>
</feature>
<evidence type="ECO:0000256" key="1">
    <source>
        <dbReference type="SAM" id="MobiDB-lite"/>
    </source>
</evidence>
<protein>
    <submittedName>
        <fullName evidence="2">Uncharacterized protein</fullName>
    </submittedName>
</protein>
<sequence>MSTDDSTRTLTNSGRSFTSRPASSPRNENITSGTGSGGGSGSGATLDFATCAFDFDAAGAWTFTVGATATGASCFVSGFGASGLFSGIDFFEQPPAASTSAAIKTPETIIGLRCVFIF</sequence>
<proteinExistence type="predicted"/>
<feature type="compositionally biased region" description="Polar residues" evidence="1">
    <location>
        <begin position="1"/>
        <end position="30"/>
    </location>
</feature>
<evidence type="ECO:0000313" key="2">
    <source>
        <dbReference type="EMBL" id="ATC64668.1"/>
    </source>
</evidence>
<evidence type="ECO:0000313" key="3">
    <source>
        <dbReference type="Proteomes" id="UP000217265"/>
    </source>
</evidence>
<organism evidence="2 3">
    <name type="scientific">Nibricoccus aquaticus</name>
    <dbReference type="NCBI Taxonomy" id="2576891"/>
    <lineage>
        <taxon>Bacteria</taxon>
        <taxon>Pseudomonadati</taxon>
        <taxon>Verrucomicrobiota</taxon>
        <taxon>Opitutia</taxon>
        <taxon>Opitutales</taxon>
        <taxon>Opitutaceae</taxon>
        <taxon>Nibricoccus</taxon>
    </lineage>
</organism>
<reference evidence="2 3" key="1">
    <citation type="submission" date="2017-09" db="EMBL/GenBank/DDBJ databases">
        <title>Complete genome sequence of Verrucomicrobial strain HZ-65, isolated from freshwater.</title>
        <authorList>
            <person name="Choi A."/>
        </authorList>
    </citation>
    <scope>NUCLEOTIDE SEQUENCE [LARGE SCALE GENOMIC DNA]</scope>
    <source>
        <strain evidence="2 3">HZ-65</strain>
    </source>
</reference>
<gene>
    <name evidence="2" type="ORF">CMV30_12270</name>
</gene>
<accession>A0A290QH41</accession>
<keyword evidence="3" id="KW-1185">Reference proteome</keyword>